<name>A0ACA9LUA7_9GLOM</name>
<proteinExistence type="predicted"/>
<keyword evidence="2" id="KW-1185">Reference proteome</keyword>
<evidence type="ECO:0000313" key="1">
    <source>
        <dbReference type="EMBL" id="CAG8551175.1"/>
    </source>
</evidence>
<gene>
    <name evidence="1" type="ORF">RPERSI_LOCUS3964</name>
</gene>
<sequence length="107" mass="12347">MLLTLFVLKTGGLWIDSDFIHGHSKAAPLSSTYGNPRLSKQENFLIDEVEVWSVRPTQVDLDEIPKGLKRSVFDNHREELDLLEMATGRKMYSKDVREPDELFPEEE</sequence>
<dbReference type="EMBL" id="CAJVQC010005233">
    <property type="protein sequence ID" value="CAG8551175.1"/>
    <property type="molecule type" value="Genomic_DNA"/>
</dbReference>
<protein>
    <submittedName>
        <fullName evidence="1">5493_t:CDS:1</fullName>
    </submittedName>
</protein>
<dbReference type="Proteomes" id="UP000789920">
    <property type="component" value="Unassembled WGS sequence"/>
</dbReference>
<comment type="caution">
    <text evidence="1">The sequence shown here is derived from an EMBL/GenBank/DDBJ whole genome shotgun (WGS) entry which is preliminary data.</text>
</comment>
<reference evidence="1" key="1">
    <citation type="submission" date="2021-06" db="EMBL/GenBank/DDBJ databases">
        <authorList>
            <person name="Kallberg Y."/>
            <person name="Tangrot J."/>
            <person name="Rosling A."/>
        </authorList>
    </citation>
    <scope>NUCLEOTIDE SEQUENCE</scope>
    <source>
        <strain evidence="1">MA461A</strain>
    </source>
</reference>
<evidence type="ECO:0000313" key="2">
    <source>
        <dbReference type="Proteomes" id="UP000789920"/>
    </source>
</evidence>
<accession>A0ACA9LUA7</accession>
<organism evidence="1 2">
    <name type="scientific">Racocetra persica</name>
    <dbReference type="NCBI Taxonomy" id="160502"/>
    <lineage>
        <taxon>Eukaryota</taxon>
        <taxon>Fungi</taxon>
        <taxon>Fungi incertae sedis</taxon>
        <taxon>Mucoromycota</taxon>
        <taxon>Glomeromycotina</taxon>
        <taxon>Glomeromycetes</taxon>
        <taxon>Diversisporales</taxon>
        <taxon>Gigasporaceae</taxon>
        <taxon>Racocetra</taxon>
    </lineage>
</organism>